<protein>
    <submittedName>
        <fullName evidence="2">Iron-siderophore ABC transporter substrate-binding protein</fullName>
    </submittedName>
</protein>
<evidence type="ECO:0000313" key="2">
    <source>
        <dbReference type="EMBL" id="RIE00692.1"/>
    </source>
</evidence>
<dbReference type="AlphaFoldDB" id="A0A398CFL5"/>
<comment type="caution">
    <text evidence="2">The sequence shown here is derived from an EMBL/GenBank/DDBJ whole genome shotgun (WGS) entry which is preliminary data.</text>
</comment>
<dbReference type="InterPro" id="IPR002491">
    <property type="entry name" value="ABC_transptr_periplasmic_BD"/>
</dbReference>
<proteinExistence type="predicted"/>
<organism evidence="2 3">
    <name type="scientific">Cohnella faecalis</name>
    <dbReference type="NCBI Taxonomy" id="2315694"/>
    <lineage>
        <taxon>Bacteria</taxon>
        <taxon>Bacillati</taxon>
        <taxon>Bacillota</taxon>
        <taxon>Bacilli</taxon>
        <taxon>Bacillales</taxon>
        <taxon>Paenibacillaceae</taxon>
        <taxon>Cohnella</taxon>
    </lineage>
</organism>
<feature type="non-terminal residue" evidence="2">
    <location>
        <position position="1"/>
    </location>
</feature>
<gene>
    <name evidence="2" type="ORF">D3H35_26180</name>
</gene>
<feature type="domain" description="Fe/B12 periplasmic-binding" evidence="1">
    <location>
        <begin position="1"/>
        <end position="34"/>
    </location>
</feature>
<evidence type="ECO:0000259" key="1">
    <source>
        <dbReference type="PROSITE" id="PS50983"/>
    </source>
</evidence>
<dbReference type="PROSITE" id="PS50983">
    <property type="entry name" value="FE_B12_PBP"/>
    <property type="match status" value="1"/>
</dbReference>
<accession>A0A398CFL5</accession>
<reference evidence="2 3" key="1">
    <citation type="submission" date="2018-09" db="EMBL/GenBank/DDBJ databases">
        <title>Cohnella cavernae sp. nov., isolated from a karst cave.</title>
        <authorList>
            <person name="Zhu H."/>
        </authorList>
    </citation>
    <scope>NUCLEOTIDE SEQUENCE [LARGE SCALE GENOMIC DNA]</scope>
    <source>
        <strain evidence="2 3">K2E09-144</strain>
    </source>
</reference>
<dbReference type="SUPFAM" id="SSF53807">
    <property type="entry name" value="Helical backbone' metal receptor"/>
    <property type="match status" value="1"/>
</dbReference>
<dbReference type="Gene3D" id="3.40.50.1980">
    <property type="entry name" value="Nitrogenase molybdenum iron protein domain"/>
    <property type="match status" value="1"/>
</dbReference>
<name>A0A398CFL5_9BACL</name>
<evidence type="ECO:0000313" key="3">
    <source>
        <dbReference type="Proteomes" id="UP000266340"/>
    </source>
</evidence>
<dbReference type="EMBL" id="QXJM01000048">
    <property type="protein sequence ID" value="RIE00692.1"/>
    <property type="molecule type" value="Genomic_DNA"/>
</dbReference>
<keyword evidence="3" id="KW-1185">Reference proteome</keyword>
<dbReference type="Proteomes" id="UP000266340">
    <property type="component" value="Unassembled WGS sequence"/>
</dbReference>
<sequence length="34" mass="3757">NVEAIVALKPDLIVATKVRHEKIYAQLEAIARPS</sequence>